<feature type="region of interest" description="Disordered" evidence="6">
    <location>
        <begin position="266"/>
        <end position="342"/>
    </location>
</feature>
<dbReference type="InParanoid" id="A0A1D6JE38"/>
<accession>A0A1D6JE38</accession>
<evidence type="ECO:0000256" key="1">
    <source>
        <dbReference type="ARBA" id="ARBA00004123"/>
    </source>
</evidence>
<keyword evidence="2" id="KW-0805">Transcription regulation</keyword>
<dbReference type="EMBL" id="CM000786">
    <property type="protein sequence ID" value="AQK46075.1"/>
    <property type="molecule type" value="Genomic_DNA"/>
</dbReference>
<dbReference type="IntAct" id="A0A1D6JE38">
    <property type="interactions" value="16"/>
</dbReference>
<dbReference type="CDD" id="cd00122">
    <property type="entry name" value="MBD"/>
    <property type="match status" value="1"/>
</dbReference>
<keyword evidence="3" id="KW-0238">DNA-binding</keyword>
<dbReference type="ExpressionAtlas" id="A0A1D6JE38">
    <property type="expression patterns" value="baseline and differential"/>
</dbReference>
<dbReference type="InterPro" id="IPR001739">
    <property type="entry name" value="Methyl_CpG_DNA-bd"/>
</dbReference>
<organism evidence="7">
    <name type="scientific">Zea mays</name>
    <name type="common">Maize</name>
    <dbReference type="NCBI Taxonomy" id="4577"/>
    <lineage>
        <taxon>Eukaryota</taxon>
        <taxon>Viridiplantae</taxon>
        <taxon>Streptophyta</taxon>
        <taxon>Embryophyta</taxon>
        <taxon>Tracheophyta</taxon>
        <taxon>Spermatophyta</taxon>
        <taxon>Magnoliopsida</taxon>
        <taxon>Liliopsida</taxon>
        <taxon>Poales</taxon>
        <taxon>Poaceae</taxon>
        <taxon>PACMAD clade</taxon>
        <taxon>Panicoideae</taxon>
        <taxon>Andropogonodae</taxon>
        <taxon>Andropogoneae</taxon>
        <taxon>Tripsacinae</taxon>
        <taxon>Zea</taxon>
    </lineage>
</organism>
<dbReference type="SMR" id="A0A1D6JE38"/>
<keyword evidence="5" id="KW-0539">Nucleus</keyword>
<dbReference type="PROSITE" id="PS50982">
    <property type="entry name" value="MBD"/>
    <property type="match status" value="1"/>
</dbReference>
<dbReference type="STRING" id="4577.A0A1D6JE38"/>
<dbReference type="Gene3D" id="3.30.890.10">
    <property type="entry name" value="Methyl-cpg-binding Protein 2, Chain A"/>
    <property type="match status" value="1"/>
</dbReference>
<feature type="compositionally biased region" description="Polar residues" evidence="6">
    <location>
        <begin position="320"/>
        <end position="335"/>
    </location>
</feature>
<reference evidence="7" key="1">
    <citation type="submission" date="2015-12" db="EMBL/GenBank/DDBJ databases">
        <title>Update maize B73 reference genome by single molecule sequencing technologies.</title>
        <authorList>
            <consortium name="Maize Genome Sequencing Project"/>
            <person name="Ware D."/>
        </authorList>
    </citation>
    <scope>NUCLEOTIDE SEQUENCE</scope>
    <source>
        <tissue evidence="7">Seedling</tissue>
    </source>
</reference>
<name>A0A1D6JE38_MAIZE</name>
<evidence type="ECO:0000256" key="3">
    <source>
        <dbReference type="ARBA" id="ARBA00023125"/>
    </source>
</evidence>
<dbReference type="SUPFAM" id="SSF54171">
    <property type="entry name" value="DNA-binding domain"/>
    <property type="match status" value="1"/>
</dbReference>
<dbReference type="InterPro" id="IPR016177">
    <property type="entry name" value="DNA-bd_dom_sf"/>
</dbReference>
<dbReference type="PANTHER" id="PTHR34067:SF20">
    <property type="entry name" value="OS08G0206700 PROTEIN"/>
    <property type="match status" value="1"/>
</dbReference>
<evidence type="ECO:0000313" key="7">
    <source>
        <dbReference type="EMBL" id="AQK46075.1"/>
    </source>
</evidence>
<comment type="subcellular location">
    <subcellularLocation>
        <location evidence="1">Nucleus</location>
    </subcellularLocation>
</comment>
<dbReference type="PANTHER" id="PTHR34067">
    <property type="entry name" value="OS04G0193200 PROTEIN"/>
    <property type="match status" value="1"/>
</dbReference>
<dbReference type="InterPro" id="IPR038945">
    <property type="entry name" value="MBD13-like"/>
</dbReference>
<dbReference type="GO" id="GO:0005634">
    <property type="term" value="C:nucleus"/>
    <property type="evidence" value="ECO:0007669"/>
    <property type="project" value="UniProtKB-SubCell"/>
</dbReference>
<proteinExistence type="predicted"/>
<dbReference type="GO" id="GO:0003677">
    <property type="term" value="F:DNA binding"/>
    <property type="evidence" value="ECO:0007669"/>
    <property type="project" value="UniProtKB-KW"/>
</dbReference>
<keyword evidence="4" id="KW-0804">Transcription</keyword>
<protein>
    <submittedName>
        <fullName evidence="7">Methyl binding domain123</fullName>
    </submittedName>
</protein>
<feature type="compositionally biased region" description="Polar residues" evidence="6">
    <location>
        <begin position="266"/>
        <end position="284"/>
    </location>
</feature>
<gene>
    <name evidence="7" type="ORF">ZEAMMB73_Zm00001d026288</name>
</gene>
<dbReference type="AlphaFoldDB" id="A0A1D6JE38"/>
<dbReference type="OMA" id="TARNQSH"/>
<evidence type="ECO:0000256" key="2">
    <source>
        <dbReference type="ARBA" id="ARBA00023015"/>
    </source>
</evidence>
<evidence type="ECO:0000256" key="6">
    <source>
        <dbReference type="SAM" id="MobiDB-lite"/>
    </source>
</evidence>
<dbReference type="Pfam" id="PF01429">
    <property type="entry name" value="MBD"/>
    <property type="match status" value="1"/>
</dbReference>
<sequence length="462" mass="51093">MDSFEGSDHITQRKVVPAKHIALVDGKNEPAVEGLPNGWLKECRPRKNRYGSRVKSDTFYIDPINGYEFHSLKDVHRYLESGDISKCIRLPNKRKIEDLHTKEDQSHHVSFIFKFWPTSEFALDLVNTQTVDLFCKIQTGKLSDHTQLDTADESNRYDLPEGTNALGYALQNPESGENNENIALSKPDNISSIQIEAGQVEATEDKSIQSGSIEYTPGEAKSVTRKGIDVKEKPKGKKYKTKHAKGIAIPLRSSPRLAALKISQEANNATRDGHIGTQTDTNNVPEPKQVEKPRRKTNSSVIPERKDGEPTRSCAETLPSLPNQIQGASFPQSSGDAGCQDAPAEAPVLRQQAGAGQGETSDGLPGSALTSLFQHVWSDPCLVFAFRTLLGDIPVLDDARAYRSSAYDGNRDYYLPPQNMNKNAAANWSALAYDSNRNHAQVDHVMPRTSDTFYSSGWFPPQ</sequence>
<dbReference type="FunCoup" id="A0A1D6JE38">
    <property type="interactions" value="1"/>
</dbReference>
<evidence type="ECO:0000256" key="4">
    <source>
        <dbReference type="ARBA" id="ARBA00023163"/>
    </source>
</evidence>
<evidence type="ECO:0000256" key="5">
    <source>
        <dbReference type="ARBA" id="ARBA00023242"/>
    </source>
</evidence>